<reference evidence="2 3" key="1">
    <citation type="submission" date="2015-03" db="EMBL/GenBank/DDBJ databases">
        <authorList>
            <consortium name="Pathogen Informatics"/>
        </authorList>
    </citation>
    <scope>NUCLEOTIDE SEQUENCE [LARGE SCALE GENOMIC DNA]</scope>
    <source>
        <strain evidence="2 3">G09801536</strain>
    </source>
</reference>
<accession>A0A655JJQ8</accession>
<dbReference type="Proteomes" id="UP000045842">
    <property type="component" value="Unassembled WGS sequence"/>
</dbReference>
<gene>
    <name evidence="2" type="ORF">ERS007679_04610</name>
</gene>
<name>A0A655JJQ8_MYCTX</name>
<sequence>MLHRLIGGNVLDVPEPGPRPPARPPELRSGQPRALAVLPATFRPPPRLGVTAVVDEVLPFTVGDRNPADPECGHVDDVSRTFVVQ</sequence>
<feature type="region of interest" description="Disordered" evidence="1">
    <location>
        <begin position="1"/>
        <end position="30"/>
    </location>
</feature>
<dbReference type="EMBL" id="CSAD01001309">
    <property type="protein sequence ID" value="COX05226.1"/>
    <property type="molecule type" value="Genomic_DNA"/>
</dbReference>
<evidence type="ECO:0000256" key="1">
    <source>
        <dbReference type="SAM" id="MobiDB-lite"/>
    </source>
</evidence>
<proteinExistence type="predicted"/>
<evidence type="ECO:0000313" key="3">
    <source>
        <dbReference type="Proteomes" id="UP000045842"/>
    </source>
</evidence>
<dbReference type="AlphaFoldDB" id="A0A655JJQ8"/>
<organism evidence="2 3">
    <name type="scientific">Mycobacterium tuberculosis</name>
    <dbReference type="NCBI Taxonomy" id="1773"/>
    <lineage>
        <taxon>Bacteria</taxon>
        <taxon>Bacillati</taxon>
        <taxon>Actinomycetota</taxon>
        <taxon>Actinomycetes</taxon>
        <taxon>Mycobacteriales</taxon>
        <taxon>Mycobacteriaceae</taxon>
        <taxon>Mycobacterium</taxon>
        <taxon>Mycobacterium tuberculosis complex</taxon>
    </lineage>
</organism>
<protein>
    <submittedName>
        <fullName evidence="2">Uncharacterized protein</fullName>
    </submittedName>
</protein>
<evidence type="ECO:0000313" key="2">
    <source>
        <dbReference type="EMBL" id="COX05226.1"/>
    </source>
</evidence>
<feature type="compositionally biased region" description="Pro residues" evidence="1">
    <location>
        <begin position="15"/>
        <end position="24"/>
    </location>
</feature>